<evidence type="ECO:0000313" key="2">
    <source>
        <dbReference type="EMBL" id="GAA3732948.1"/>
    </source>
</evidence>
<reference evidence="3" key="1">
    <citation type="journal article" date="2019" name="Int. J. Syst. Evol. Microbiol.">
        <title>The Global Catalogue of Microorganisms (GCM) 10K type strain sequencing project: providing services to taxonomists for standard genome sequencing and annotation.</title>
        <authorList>
            <consortium name="The Broad Institute Genomics Platform"/>
            <consortium name="The Broad Institute Genome Sequencing Center for Infectious Disease"/>
            <person name="Wu L."/>
            <person name="Ma J."/>
        </authorList>
    </citation>
    <scope>NUCLEOTIDE SEQUENCE [LARGE SCALE GENOMIC DNA]</scope>
    <source>
        <strain evidence="3">JCM 17137</strain>
    </source>
</reference>
<protein>
    <submittedName>
        <fullName evidence="2">Uncharacterized protein</fullName>
    </submittedName>
</protein>
<feature type="region of interest" description="Disordered" evidence="1">
    <location>
        <begin position="1"/>
        <end position="23"/>
    </location>
</feature>
<dbReference type="EMBL" id="BAABDD010000004">
    <property type="protein sequence ID" value="GAA3732948.1"/>
    <property type="molecule type" value="Genomic_DNA"/>
</dbReference>
<sequence>MVKIRGDLMREDTTGGIDPARPASSLFARPLLKQPAEWPFTGMTIPHFRHGTSTGTPP</sequence>
<evidence type="ECO:0000256" key="1">
    <source>
        <dbReference type="SAM" id="MobiDB-lite"/>
    </source>
</evidence>
<organism evidence="2 3">
    <name type="scientific">Salinactinospora qingdaonensis</name>
    <dbReference type="NCBI Taxonomy" id="702744"/>
    <lineage>
        <taxon>Bacteria</taxon>
        <taxon>Bacillati</taxon>
        <taxon>Actinomycetota</taxon>
        <taxon>Actinomycetes</taxon>
        <taxon>Streptosporangiales</taxon>
        <taxon>Nocardiopsidaceae</taxon>
        <taxon>Salinactinospora</taxon>
    </lineage>
</organism>
<keyword evidence="3" id="KW-1185">Reference proteome</keyword>
<gene>
    <name evidence="2" type="ORF">GCM10022402_11830</name>
</gene>
<evidence type="ECO:0000313" key="3">
    <source>
        <dbReference type="Proteomes" id="UP001500908"/>
    </source>
</evidence>
<proteinExistence type="predicted"/>
<feature type="compositionally biased region" description="Basic and acidic residues" evidence="1">
    <location>
        <begin position="1"/>
        <end position="13"/>
    </location>
</feature>
<accession>A0ABP7F999</accession>
<dbReference type="Proteomes" id="UP001500908">
    <property type="component" value="Unassembled WGS sequence"/>
</dbReference>
<comment type="caution">
    <text evidence="2">The sequence shown here is derived from an EMBL/GenBank/DDBJ whole genome shotgun (WGS) entry which is preliminary data.</text>
</comment>
<name>A0ABP7F999_9ACTN</name>